<keyword evidence="5" id="KW-0238">DNA-binding</keyword>
<dbReference type="InParanoid" id="D8TFK1"/>
<dbReference type="OrthoDB" id="1751331at2759"/>
<dbReference type="KEGG" id="smo:SELMODRAFT_4831"/>
<evidence type="ECO:0000256" key="3">
    <source>
        <dbReference type="ARBA" id="ARBA00022771"/>
    </source>
</evidence>
<dbReference type="SUPFAM" id="SSF50249">
    <property type="entry name" value="Nucleic acid-binding proteins"/>
    <property type="match status" value="2"/>
</dbReference>
<dbReference type="Gene3D" id="2.40.50.140">
    <property type="entry name" value="Nucleic acid-binding proteins"/>
    <property type="match status" value="2"/>
</dbReference>
<evidence type="ECO:0000256" key="4">
    <source>
        <dbReference type="ARBA" id="ARBA00022833"/>
    </source>
</evidence>
<dbReference type="CDD" id="cd04475">
    <property type="entry name" value="RPA1_DBD_B"/>
    <property type="match status" value="1"/>
</dbReference>
<evidence type="ECO:0000313" key="8">
    <source>
        <dbReference type="Proteomes" id="UP000001514"/>
    </source>
</evidence>
<evidence type="ECO:0000256" key="2">
    <source>
        <dbReference type="ARBA" id="ARBA00022723"/>
    </source>
</evidence>
<gene>
    <name evidence="7" type="ORF">SELMODRAFT_4831</name>
</gene>
<keyword evidence="2" id="KW-0479">Metal-binding</keyword>
<dbReference type="HOGENOM" id="CLU_1197528_0_0_1"/>
<dbReference type="PANTHER" id="PTHR47165">
    <property type="entry name" value="OS03G0429900 PROTEIN"/>
    <property type="match status" value="1"/>
</dbReference>
<comment type="similarity">
    <text evidence="1">Belongs to the replication factor A protein 1 family.</text>
</comment>
<feature type="domain" description="Replication protein A OB" evidence="6">
    <location>
        <begin position="126"/>
        <end position="223"/>
    </location>
</feature>
<keyword evidence="4" id="KW-0862">Zinc</keyword>
<dbReference type="Proteomes" id="UP000001514">
    <property type="component" value="Unassembled WGS sequence"/>
</dbReference>
<accession>D8TFK1</accession>
<evidence type="ECO:0000313" key="7">
    <source>
        <dbReference type="EMBL" id="EFJ04565.1"/>
    </source>
</evidence>
<dbReference type="Pfam" id="PF16900">
    <property type="entry name" value="REPA_OB_2"/>
    <property type="match status" value="1"/>
</dbReference>
<keyword evidence="3" id="KW-0863">Zinc-finger</keyword>
<dbReference type="FunFam" id="2.40.50.140:FF:000041">
    <property type="entry name" value="Replication protein A subunit"/>
    <property type="match status" value="1"/>
</dbReference>
<dbReference type="OMA" id="WYTNVQI"/>
<dbReference type="InterPro" id="IPR031657">
    <property type="entry name" value="REPA_OB_2"/>
</dbReference>
<evidence type="ECO:0000256" key="5">
    <source>
        <dbReference type="ARBA" id="ARBA00023125"/>
    </source>
</evidence>
<proteinExistence type="inferred from homology"/>
<keyword evidence="8" id="KW-1185">Reference proteome</keyword>
<organism evidence="8">
    <name type="scientific">Selaginella moellendorffii</name>
    <name type="common">Spikemoss</name>
    <dbReference type="NCBI Taxonomy" id="88036"/>
    <lineage>
        <taxon>Eukaryota</taxon>
        <taxon>Viridiplantae</taxon>
        <taxon>Streptophyta</taxon>
        <taxon>Embryophyta</taxon>
        <taxon>Tracheophyta</taxon>
        <taxon>Lycopodiopsida</taxon>
        <taxon>Selaginellales</taxon>
        <taxon>Selaginellaceae</taxon>
        <taxon>Selaginella</taxon>
    </lineage>
</organism>
<dbReference type="eggNOG" id="KOG0851">
    <property type="taxonomic scope" value="Eukaryota"/>
</dbReference>
<dbReference type="InterPro" id="IPR012340">
    <property type="entry name" value="NA-bd_OB-fold"/>
</dbReference>
<name>D8TFK1_SELML</name>
<feature type="non-terminal residue" evidence="7">
    <location>
        <position position="224"/>
    </location>
</feature>
<dbReference type="AlphaFoldDB" id="D8TFK1"/>
<dbReference type="EMBL" id="GL377802">
    <property type="protein sequence ID" value="EFJ04565.1"/>
    <property type="molecule type" value="Genomic_DNA"/>
</dbReference>
<reference evidence="7 8" key="1">
    <citation type="journal article" date="2011" name="Science">
        <title>The Selaginella genome identifies genetic changes associated with the evolution of vascular plants.</title>
        <authorList>
            <person name="Banks J.A."/>
            <person name="Nishiyama T."/>
            <person name="Hasebe M."/>
            <person name="Bowman J.L."/>
            <person name="Gribskov M."/>
            <person name="dePamphilis C."/>
            <person name="Albert V.A."/>
            <person name="Aono N."/>
            <person name="Aoyama T."/>
            <person name="Ambrose B.A."/>
            <person name="Ashton N.W."/>
            <person name="Axtell M.J."/>
            <person name="Barker E."/>
            <person name="Barker M.S."/>
            <person name="Bennetzen J.L."/>
            <person name="Bonawitz N.D."/>
            <person name="Chapple C."/>
            <person name="Cheng C."/>
            <person name="Correa L.G."/>
            <person name="Dacre M."/>
            <person name="DeBarry J."/>
            <person name="Dreyer I."/>
            <person name="Elias M."/>
            <person name="Engstrom E.M."/>
            <person name="Estelle M."/>
            <person name="Feng L."/>
            <person name="Finet C."/>
            <person name="Floyd S.K."/>
            <person name="Frommer W.B."/>
            <person name="Fujita T."/>
            <person name="Gramzow L."/>
            <person name="Gutensohn M."/>
            <person name="Harholt J."/>
            <person name="Hattori M."/>
            <person name="Heyl A."/>
            <person name="Hirai T."/>
            <person name="Hiwatashi Y."/>
            <person name="Ishikawa M."/>
            <person name="Iwata M."/>
            <person name="Karol K.G."/>
            <person name="Koehler B."/>
            <person name="Kolukisaoglu U."/>
            <person name="Kubo M."/>
            <person name="Kurata T."/>
            <person name="Lalonde S."/>
            <person name="Li K."/>
            <person name="Li Y."/>
            <person name="Litt A."/>
            <person name="Lyons E."/>
            <person name="Manning G."/>
            <person name="Maruyama T."/>
            <person name="Michael T.P."/>
            <person name="Mikami K."/>
            <person name="Miyazaki S."/>
            <person name="Morinaga S."/>
            <person name="Murata T."/>
            <person name="Mueller-Roeber B."/>
            <person name="Nelson D.R."/>
            <person name="Obara M."/>
            <person name="Oguri Y."/>
            <person name="Olmstead R.G."/>
            <person name="Onodera N."/>
            <person name="Petersen B.L."/>
            <person name="Pils B."/>
            <person name="Prigge M."/>
            <person name="Rensing S.A."/>
            <person name="Riano-Pachon D.M."/>
            <person name="Roberts A.W."/>
            <person name="Sato Y."/>
            <person name="Scheller H.V."/>
            <person name="Schulz B."/>
            <person name="Schulz C."/>
            <person name="Shakirov E.V."/>
            <person name="Shibagaki N."/>
            <person name="Shinohara N."/>
            <person name="Shippen D.E."/>
            <person name="Soerensen I."/>
            <person name="Sotooka R."/>
            <person name="Sugimoto N."/>
            <person name="Sugita M."/>
            <person name="Sumikawa N."/>
            <person name="Tanurdzic M."/>
            <person name="Theissen G."/>
            <person name="Ulvskov P."/>
            <person name="Wakazuki S."/>
            <person name="Weng J.K."/>
            <person name="Willats W.W."/>
            <person name="Wipf D."/>
            <person name="Wolf P.G."/>
            <person name="Yang L."/>
            <person name="Zimmer A.D."/>
            <person name="Zhu Q."/>
            <person name="Mitros T."/>
            <person name="Hellsten U."/>
            <person name="Loque D."/>
            <person name="Otillar R."/>
            <person name="Salamov A."/>
            <person name="Schmutz J."/>
            <person name="Shapiro H."/>
            <person name="Lindquist E."/>
            <person name="Lucas S."/>
            <person name="Rokhsar D."/>
            <person name="Grigoriev I.V."/>
        </authorList>
    </citation>
    <scope>NUCLEOTIDE SEQUENCE [LARGE SCALE GENOMIC DNA]</scope>
</reference>
<dbReference type="STRING" id="88036.D8TFK1"/>
<protein>
    <recommendedName>
        <fullName evidence="6">Replication protein A OB domain-containing protein</fullName>
    </recommendedName>
</protein>
<sequence>MPIKDINDHCYRWSLRARVTHKGKLVFFETGTAGCVMSVDVADAESSEIRIVGFGENAKRLSSEIEQGSVYIFSGNSGVQRSKPAYTPYKSNWEIKASKTMEIKRVEDDLRIPNVFLKRTSVLDASKLSQETFVDVIGGVMWIGQTNISPKDSGAFMRRRMLCLSDESSHSIDMCLWDSKAEDEGSEIEDKLGRGERPIVCVKGGRISDYNGKSISVTGGSTLL</sequence>
<evidence type="ECO:0000259" key="6">
    <source>
        <dbReference type="Pfam" id="PF16900"/>
    </source>
</evidence>
<dbReference type="Gramene" id="EFJ04565">
    <property type="protein sequence ID" value="EFJ04565"/>
    <property type="gene ID" value="SELMODRAFT_4831"/>
</dbReference>
<dbReference type="PANTHER" id="PTHR47165:SF4">
    <property type="entry name" value="OS03G0429900 PROTEIN"/>
    <property type="match status" value="1"/>
</dbReference>
<dbReference type="GO" id="GO:0003677">
    <property type="term" value="F:DNA binding"/>
    <property type="evidence" value="ECO:0007669"/>
    <property type="project" value="UniProtKB-KW"/>
</dbReference>
<dbReference type="GO" id="GO:0008270">
    <property type="term" value="F:zinc ion binding"/>
    <property type="evidence" value="ECO:0007669"/>
    <property type="project" value="UniProtKB-KW"/>
</dbReference>
<evidence type="ECO:0000256" key="1">
    <source>
        <dbReference type="ARBA" id="ARBA00005690"/>
    </source>
</evidence>